<keyword evidence="1" id="KW-0540">Nuclease</keyword>
<gene>
    <name evidence="1" type="ORF">A6F49_08815</name>
</gene>
<dbReference type="SUPFAM" id="SSF53098">
    <property type="entry name" value="Ribonuclease H-like"/>
    <property type="match status" value="1"/>
</dbReference>
<dbReference type="OrthoDB" id="9803925at2"/>
<protein>
    <submittedName>
        <fullName evidence="1">Exonuclease</fullName>
    </submittedName>
</protein>
<dbReference type="RefSeq" id="WP_043057677.1">
    <property type="nucleotide sequence ID" value="NZ_LXEY01000016.1"/>
</dbReference>
<evidence type="ECO:0000313" key="2">
    <source>
        <dbReference type="Proteomes" id="UP000078292"/>
    </source>
</evidence>
<dbReference type="GO" id="GO:0003676">
    <property type="term" value="F:nucleic acid binding"/>
    <property type="evidence" value="ECO:0007669"/>
    <property type="project" value="InterPro"/>
</dbReference>
<sequence length="199" mass="22226">MTTSTPHGGETYFSIDIEADGPIPGPYSMSSIGVAVAGRRNAEGAFEDLRNQDLGLHLQLKPISSDYIPEAAAVAGLDRDELIRDGLAPKDAMRTLVDWISEQAGNDRPVMAAYPLSYDWMWVYWYLMRYAGTSPFGHSSAIDIKTLFATKSNRMIRKVGKRSMPKKLLSKRPHTHHALDDAWEQADLLVNLLHWDPSI</sequence>
<dbReference type="STRING" id="1837282.A6F49_08815"/>
<proteinExistence type="predicted"/>
<dbReference type="AlphaFoldDB" id="A0A1B7M0H5"/>
<dbReference type="GO" id="GO:0004527">
    <property type="term" value="F:exonuclease activity"/>
    <property type="evidence" value="ECO:0007669"/>
    <property type="project" value="UniProtKB-KW"/>
</dbReference>
<keyword evidence="1" id="KW-0269">Exonuclease</keyword>
<organism evidence="1 2">
    <name type="scientific">Enteractinococcus helveticum</name>
    <dbReference type="NCBI Taxonomy" id="1837282"/>
    <lineage>
        <taxon>Bacteria</taxon>
        <taxon>Bacillati</taxon>
        <taxon>Actinomycetota</taxon>
        <taxon>Actinomycetes</taxon>
        <taxon>Micrococcales</taxon>
        <taxon>Micrococcaceae</taxon>
    </lineage>
</organism>
<comment type="caution">
    <text evidence="1">The sequence shown here is derived from an EMBL/GenBank/DDBJ whole genome shotgun (WGS) entry which is preliminary data.</text>
</comment>
<keyword evidence="1" id="KW-0378">Hydrolase</keyword>
<dbReference type="Gene3D" id="3.30.420.10">
    <property type="entry name" value="Ribonuclease H-like superfamily/Ribonuclease H"/>
    <property type="match status" value="1"/>
</dbReference>
<accession>A0A1B7M0H5</accession>
<reference evidence="1 2" key="1">
    <citation type="submission" date="2016-04" db="EMBL/GenBank/DDBJ databases">
        <title>First whole genome shotgun sequence of the bacterium Enteractinococcus sp. strain UASWS1574.</title>
        <authorList>
            <person name="Crovadore J."/>
            <person name="Chablais R."/>
            <person name="Lefort F."/>
        </authorList>
    </citation>
    <scope>NUCLEOTIDE SEQUENCE [LARGE SCALE GENOMIC DNA]</scope>
    <source>
        <strain evidence="1 2">UASWS1574</strain>
    </source>
</reference>
<keyword evidence="2" id="KW-1185">Reference proteome</keyword>
<dbReference type="InterPro" id="IPR036397">
    <property type="entry name" value="RNaseH_sf"/>
</dbReference>
<dbReference type="EMBL" id="LXEY01000016">
    <property type="protein sequence ID" value="OAV61592.1"/>
    <property type="molecule type" value="Genomic_DNA"/>
</dbReference>
<dbReference type="Proteomes" id="UP000078292">
    <property type="component" value="Unassembled WGS sequence"/>
</dbReference>
<evidence type="ECO:0000313" key="1">
    <source>
        <dbReference type="EMBL" id="OAV61592.1"/>
    </source>
</evidence>
<name>A0A1B7M0H5_9MICC</name>
<dbReference type="InterPro" id="IPR012337">
    <property type="entry name" value="RNaseH-like_sf"/>
</dbReference>